<dbReference type="AlphaFoldDB" id="A0A8T1Y7Y4"/>
<dbReference type="Pfam" id="PF00931">
    <property type="entry name" value="NB-ARC"/>
    <property type="match status" value="1"/>
</dbReference>
<dbReference type="SMART" id="SM00255">
    <property type="entry name" value="TIR"/>
    <property type="match status" value="1"/>
</dbReference>
<dbReference type="GO" id="GO:0043531">
    <property type="term" value="F:ADP binding"/>
    <property type="evidence" value="ECO:0007669"/>
    <property type="project" value="InterPro"/>
</dbReference>
<sequence>MAIARGQIPERWSYDVFLSFRGEDVRKNFISYLYNNLKRSGIHAFMDDEELQRGENLSPTFLKAIRNSKVQLVVLTKNYSSSMWCLDELMHIMECRRNNPGHVVVPIFYNVDPSDVRRQSDSFGASFSKHEARHPEKVQKWKEALTEVANLSGFVRENNQDDAELVDEITKEIGKMSSISYMQLPAYAIGIRPRVQDIYKLLCFGSDDAQIIGICGMGGIGKTTLAKAAYNQYSDRFEGTSFLENFGEYSKKPEGKDHLQRKLLSDITKSNDQVFNMDHAVKQRFCNRRVLVVIDDVEDVDQLASVGIDLSCFGPGSRIIITSRDMHLLELLNVEKIYSPNALNDEESLKLIRLHAFRTSEPSEEFILLSKKLAKYCGGLPLAMEVLGSFLFKRNIIQWESVLKSLKSIPNDNIQAKLEISFDALNAVQKDIFLDISCFFIGMDKDYVGCILDGCDLYPEIGLSVLKERCLITFHDNRLMMHDLLRDMGRHIVRRTSPKKCERWSRLWDHVDVMNGLANYHGTDAIEGLSLKAEVTSVENLEVKAFSNLTMLRLLQLSHVHLNGSYANFPNRLRWLCWLGFPLHSIPTDFRLGSLVVLDMQYSNLKRLWGDGKQPQSLKELKYLDLSHSIQLTDTPDFSNLPNLEKLLLINCKSLVRVHKSIGSLHQKLILLNLKDCTKLGDLPLELYMLKSLETLIVSGCVKLERLDNALRDMKSLTTLKADYTAITQIPYMSNQLEELSLDGCKELWKVRDNTHSDGSPQATLSLLFPLNVISCLKILRLGSCNLSDELVPNNLASLSCLEELDLQGNNFRNLQMNFAGLSSLQILKVDSCSELQSMFSLPKTLRSFYASNCIMLERTPDLSECSVLQSLHLTNCFNLVETPGLDKLETVGVIHMEMCNRISTDYRESIMQGWAVGANGGIFIPGSSVPNWVSFKNERHSISFIVPESLNADLIGFTLWVPYVSQQNDVMSEYPPKIIVNNHTKDDVWIRSPATDHIRMYHEKHIWQGHFSNEDFCLDTGDQVEVSVDFGDQFTILEIGLTLSYIEKDSNSSDEDVSDSRLHEIIDDEIIDDELVLTESQRRPRKKQKTTLLGAFVLLSFIIIVLYYHRW</sequence>
<organism evidence="5 6">
    <name type="scientific">Arabidopsis thaliana x Arabidopsis arenosa</name>
    <dbReference type="NCBI Taxonomy" id="1240361"/>
    <lineage>
        <taxon>Eukaryota</taxon>
        <taxon>Viridiplantae</taxon>
        <taxon>Streptophyta</taxon>
        <taxon>Embryophyta</taxon>
        <taxon>Tracheophyta</taxon>
        <taxon>Spermatophyta</taxon>
        <taxon>Magnoliopsida</taxon>
        <taxon>eudicotyledons</taxon>
        <taxon>Gunneridae</taxon>
        <taxon>Pentapetalae</taxon>
        <taxon>rosids</taxon>
        <taxon>malvids</taxon>
        <taxon>Brassicales</taxon>
        <taxon>Brassicaceae</taxon>
        <taxon>Camelineae</taxon>
        <taxon>Arabidopsis</taxon>
    </lineage>
</organism>
<proteinExistence type="predicted"/>
<keyword evidence="1" id="KW-0677">Repeat</keyword>
<accession>A0A8T1Y7Y4</accession>
<dbReference type="InterPro" id="IPR058192">
    <property type="entry name" value="WHD_ROQ1-like"/>
</dbReference>
<evidence type="ECO:0000313" key="6">
    <source>
        <dbReference type="Proteomes" id="UP000694240"/>
    </source>
</evidence>
<feature type="transmembrane region" description="Helical" evidence="3">
    <location>
        <begin position="1091"/>
        <end position="1109"/>
    </location>
</feature>
<dbReference type="InterPro" id="IPR000157">
    <property type="entry name" value="TIR_dom"/>
</dbReference>
<dbReference type="PANTHER" id="PTHR11017:SF271">
    <property type="entry name" value="DISEASE RESISTANCE PROTEIN (TIR-NBS-LRR CLASS) FAMILY"/>
    <property type="match status" value="1"/>
</dbReference>
<dbReference type="Pfam" id="PF23282">
    <property type="entry name" value="WHD_ROQ1"/>
    <property type="match status" value="1"/>
</dbReference>
<reference evidence="5 6" key="1">
    <citation type="submission" date="2020-12" db="EMBL/GenBank/DDBJ databases">
        <title>Concerted genomic and epigenomic changes stabilize Arabidopsis allopolyploids.</title>
        <authorList>
            <person name="Chen Z."/>
        </authorList>
    </citation>
    <scope>NUCLEOTIDE SEQUENCE [LARGE SCALE GENOMIC DNA]</scope>
    <source>
        <strain evidence="5">Allo738</strain>
        <tissue evidence="5">Leaf</tissue>
    </source>
</reference>
<dbReference type="InterPro" id="IPR044974">
    <property type="entry name" value="Disease_R_plants"/>
</dbReference>
<feature type="domain" description="TIR" evidence="4">
    <location>
        <begin position="12"/>
        <end position="177"/>
    </location>
</feature>
<dbReference type="FunFam" id="3.40.50.10140:FF:000007">
    <property type="entry name" value="Disease resistance protein (TIR-NBS-LRR class)"/>
    <property type="match status" value="1"/>
</dbReference>
<dbReference type="EMBL" id="JAEFBK010000012">
    <property type="protein sequence ID" value="KAG7543267.1"/>
    <property type="molecule type" value="Genomic_DNA"/>
</dbReference>
<dbReference type="PANTHER" id="PTHR11017">
    <property type="entry name" value="LEUCINE-RICH REPEAT-CONTAINING PROTEIN"/>
    <property type="match status" value="1"/>
</dbReference>
<evidence type="ECO:0000313" key="5">
    <source>
        <dbReference type="EMBL" id="KAG7543266.1"/>
    </source>
</evidence>
<evidence type="ECO:0000256" key="3">
    <source>
        <dbReference type="SAM" id="Phobius"/>
    </source>
</evidence>
<dbReference type="GO" id="GO:0006952">
    <property type="term" value="P:defense response"/>
    <property type="evidence" value="ECO:0007669"/>
    <property type="project" value="InterPro"/>
</dbReference>
<keyword evidence="2" id="KW-0520">NAD</keyword>
<evidence type="ECO:0000256" key="2">
    <source>
        <dbReference type="ARBA" id="ARBA00023027"/>
    </source>
</evidence>
<keyword evidence="3" id="KW-0812">Transmembrane</keyword>
<dbReference type="Pfam" id="PF01582">
    <property type="entry name" value="TIR"/>
    <property type="match status" value="1"/>
</dbReference>
<keyword evidence="5" id="KW-0675">Receptor</keyword>
<dbReference type="InterPro" id="IPR002182">
    <property type="entry name" value="NB-ARC"/>
</dbReference>
<dbReference type="PROSITE" id="PS50104">
    <property type="entry name" value="TIR"/>
    <property type="match status" value="1"/>
</dbReference>
<name>A0A8T1Y7Y4_9BRAS</name>
<dbReference type="Proteomes" id="UP000694240">
    <property type="component" value="Chromosome 12"/>
</dbReference>
<dbReference type="EMBL" id="JAEFBK010000012">
    <property type="protein sequence ID" value="KAG7543266.1"/>
    <property type="molecule type" value="Genomic_DNA"/>
</dbReference>
<evidence type="ECO:0000256" key="1">
    <source>
        <dbReference type="ARBA" id="ARBA00022737"/>
    </source>
</evidence>
<gene>
    <name evidence="5" type="ORF">ISN45_Aa07g031860</name>
</gene>
<keyword evidence="3" id="KW-1133">Transmembrane helix</keyword>
<comment type="caution">
    <text evidence="5">The sequence shown here is derived from an EMBL/GenBank/DDBJ whole genome shotgun (WGS) entry which is preliminary data.</text>
</comment>
<keyword evidence="6" id="KW-1185">Reference proteome</keyword>
<protein>
    <submittedName>
        <fullName evidence="5">Toll/interleukin-1 receptor homology (TIR) domain</fullName>
    </submittedName>
</protein>
<evidence type="ECO:0000259" key="4">
    <source>
        <dbReference type="PROSITE" id="PS50104"/>
    </source>
</evidence>
<dbReference type="GO" id="GO:0007165">
    <property type="term" value="P:signal transduction"/>
    <property type="evidence" value="ECO:0007669"/>
    <property type="project" value="InterPro"/>
</dbReference>
<keyword evidence="3" id="KW-0472">Membrane</keyword>